<keyword evidence="2" id="KW-1185">Reference proteome</keyword>
<accession>A0A4Y2AW32</accession>
<evidence type="ECO:0000313" key="1">
    <source>
        <dbReference type="EMBL" id="GBL83938.1"/>
    </source>
</evidence>
<dbReference type="Proteomes" id="UP000499080">
    <property type="component" value="Unassembled WGS sequence"/>
</dbReference>
<proteinExistence type="predicted"/>
<dbReference type="EMBL" id="BGPR01233419">
    <property type="protein sequence ID" value="GBL83938.1"/>
    <property type="molecule type" value="Genomic_DNA"/>
</dbReference>
<name>A0A4Y2AW32_ARAVE</name>
<sequence length="79" mass="9116">KRDLGFVTSSSYISTYTSLKGLVTAIAHRYRANREKTTLAAYAHIYHMSVLLDFKESSLEDSNTTFGFYRRAYTYTSRD</sequence>
<dbReference type="AlphaFoldDB" id="A0A4Y2AW32"/>
<evidence type="ECO:0000313" key="2">
    <source>
        <dbReference type="Proteomes" id="UP000499080"/>
    </source>
</evidence>
<reference evidence="1 2" key="1">
    <citation type="journal article" date="2019" name="Sci. Rep.">
        <title>Orb-weaving spider Araneus ventricosus genome elucidates the spidroin gene catalogue.</title>
        <authorList>
            <person name="Kono N."/>
            <person name="Nakamura H."/>
            <person name="Ohtoshi R."/>
            <person name="Moran D.A.P."/>
            <person name="Shinohara A."/>
            <person name="Yoshida Y."/>
            <person name="Fujiwara M."/>
            <person name="Mori M."/>
            <person name="Tomita M."/>
            <person name="Arakawa K."/>
        </authorList>
    </citation>
    <scope>NUCLEOTIDE SEQUENCE [LARGE SCALE GENOMIC DNA]</scope>
</reference>
<gene>
    <name evidence="1" type="ORF">AVEN_228406_1</name>
</gene>
<organism evidence="1 2">
    <name type="scientific">Araneus ventricosus</name>
    <name type="common">Orbweaver spider</name>
    <name type="synonym">Epeira ventricosa</name>
    <dbReference type="NCBI Taxonomy" id="182803"/>
    <lineage>
        <taxon>Eukaryota</taxon>
        <taxon>Metazoa</taxon>
        <taxon>Ecdysozoa</taxon>
        <taxon>Arthropoda</taxon>
        <taxon>Chelicerata</taxon>
        <taxon>Arachnida</taxon>
        <taxon>Araneae</taxon>
        <taxon>Araneomorphae</taxon>
        <taxon>Entelegynae</taxon>
        <taxon>Araneoidea</taxon>
        <taxon>Araneidae</taxon>
        <taxon>Araneus</taxon>
    </lineage>
</organism>
<comment type="caution">
    <text evidence="1">The sequence shown here is derived from an EMBL/GenBank/DDBJ whole genome shotgun (WGS) entry which is preliminary data.</text>
</comment>
<feature type="non-terminal residue" evidence="1">
    <location>
        <position position="1"/>
    </location>
</feature>
<protein>
    <submittedName>
        <fullName evidence="1">Uncharacterized protein</fullName>
    </submittedName>
</protein>